<dbReference type="InterPro" id="IPR036390">
    <property type="entry name" value="WH_DNA-bd_sf"/>
</dbReference>
<feature type="domain" description="FtsK gamma" evidence="2">
    <location>
        <begin position="66"/>
        <end position="131"/>
    </location>
</feature>
<dbReference type="PANTHER" id="PTHR22683">
    <property type="entry name" value="SPORULATION PROTEIN RELATED"/>
    <property type="match status" value="1"/>
</dbReference>
<evidence type="ECO:0000259" key="2">
    <source>
        <dbReference type="SMART" id="SM00843"/>
    </source>
</evidence>
<comment type="caution">
    <text evidence="3">The sequence shown here is derived from an EMBL/GenBank/DDBJ whole genome shotgun (WGS) entry which is preliminary data.</text>
</comment>
<dbReference type="Pfam" id="PF09397">
    <property type="entry name" value="FtsK_gamma"/>
    <property type="match status" value="1"/>
</dbReference>
<dbReference type="EMBL" id="VCKW01000105">
    <property type="protein sequence ID" value="TMQ96824.1"/>
    <property type="molecule type" value="Genomic_DNA"/>
</dbReference>
<keyword evidence="4" id="KW-1185">Reference proteome</keyword>
<protein>
    <recommendedName>
        <fullName evidence="2">FtsK gamma domain-containing protein</fullName>
    </recommendedName>
</protein>
<dbReference type="Gene3D" id="1.10.10.10">
    <property type="entry name" value="Winged helix-like DNA-binding domain superfamily/Winged helix DNA-binding domain"/>
    <property type="match status" value="1"/>
</dbReference>
<dbReference type="AlphaFoldDB" id="A0A5C4J920"/>
<dbReference type="Proteomes" id="UP000309174">
    <property type="component" value="Unassembled WGS sequence"/>
</dbReference>
<evidence type="ECO:0000256" key="1">
    <source>
        <dbReference type="SAM" id="MobiDB-lite"/>
    </source>
</evidence>
<dbReference type="InterPro" id="IPR036388">
    <property type="entry name" value="WH-like_DNA-bd_sf"/>
</dbReference>
<evidence type="ECO:0000313" key="4">
    <source>
        <dbReference type="Proteomes" id="UP000309174"/>
    </source>
</evidence>
<accession>A0A5C4J920</accession>
<dbReference type="PANTHER" id="PTHR22683:SF41">
    <property type="entry name" value="DNA TRANSLOCASE FTSK"/>
    <property type="match status" value="1"/>
</dbReference>
<organism evidence="3 4">
    <name type="scientific">Actinomadura soli</name>
    <dbReference type="NCBI Taxonomy" id="2508997"/>
    <lineage>
        <taxon>Bacteria</taxon>
        <taxon>Bacillati</taxon>
        <taxon>Actinomycetota</taxon>
        <taxon>Actinomycetes</taxon>
        <taxon>Streptosporangiales</taxon>
        <taxon>Thermomonosporaceae</taxon>
        <taxon>Actinomadura</taxon>
    </lineage>
</organism>
<dbReference type="OrthoDB" id="4548993at2"/>
<feature type="region of interest" description="Disordered" evidence="1">
    <location>
        <begin position="1"/>
        <end position="70"/>
    </location>
</feature>
<reference evidence="3 4" key="1">
    <citation type="submission" date="2019-05" db="EMBL/GenBank/DDBJ databases">
        <title>Draft genome sequence of Actinomadura sp. 14C53.</title>
        <authorList>
            <person name="Saricaoglu S."/>
            <person name="Isik K."/>
        </authorList>
    </citation>
    <scope>NUCLEOTIDE SEQUENCE [LARGE SCALE GENOMIC DNA]</scope>
    <source>
        <strain evidence="3 4">14C53</strain>
    </source>
</reference>
<feature type="compositionally biased region" description="Basic and acidic residues" evidence="1">
    <location>
        <begin position="36"/>
        <end position="59"/>
    </location>
</feature>
<dbReference type="InterPro" id="IPR018541">
    <property type="entry name" value="Ftsk_gamma"/>
</dbReference>
<dbReference type="InterPro" id="IPR050206">
    <property type="entry name" value="FtsK/SpoIIIE/SftA"/>
</dbReference>
<gene>
    <name evidence="3" type="ORF">ETD83_20915</name>
</gene>
<sequence>MAALVKSGTARPAADGGWELVPETAAGDVAGEDQEHEAAERGQAVDRPDRATGADRDQTAEGNGPGPDDHELLVAAVELVVSTQFGSTSMLQRKLRVGFAKATALMERMERLDIVGPAAGSQARDVLKSPADLEDLLAEICL</sequence>
<dbReference type="SUPFAM" id="SSF46785">
    <property type="entry name" value="Winged helix' DNA-binding domain"/>
    <property type="match status" value="1"/>
</dbReference>
<dbReference type="SMART" id="SM00843">
    <property type="entry name" value="Ftsk_gamma"/>
    <property type="match status" value="1"/>
</dbReference>
<proteinExistence type="predicted"/>
<evidence type="ECO:0000313" key="3">
    <source>
        <dbReference type="EMBL" id="TMQ96824.1"/>
    </source>
</evidence>
<name>A0A5C4J920_9ACTN</name>